<evidence type="ECO:0000256" key="3">
    <source>
        <dbReference type="SAM" id="MobiDB-lite"/>
    </source>
</evidence>
<evidence type="ECO:0000256" key="1">
    <source>
        <dbReference type="ARBA" id="ARBA00022614"/>
    </source>
</evidence>
<dbReference type="PROSITE" id="PS51450">
    <property type="entry name" value="LRR"/>
    <property type="match status" value="6"/>
</dbReference>
<dbReference type="PANTHER" id="PTHR24366">
    <property type="entry name" value="IG(IMMUNOGLOBULIN) AND LRR(LEUCINE RICH REPEAT) DOMAINS"/>
    <property type="match status" value="1"/>
</dbReference>
<protein>
    <submittedName>
        <fullName evidence="5">Insulin-like growth factor-binding protein complex acid labile subunit</fullName>
    </submittedName>
</protein>
<evidence type="ECO:0000256" key="4">
    <source>
        <dbReference type="SAM" id="SignalP"/>
    </source>
</evidence>
<accession>A0A8D8AL87</accession>
<feature type="chain" id="PRO_5034721328" evidence="4">
    <location>
        <begin position="22"/>
        <end position="720"/>
    </location>
</feature>
<dbReference type="InterPro" id="IPR001611">
    <property type="entry name" value="Leu-rich_rpt"/>
</dbReference>
<evidence type="ECO:0000256" key="2">
    <source>
        <dbReference type="ARBA" id="ARBA00022737"/>
    </source>
</evidence>
<dbReference type="Pfam" id="PF13855">
    <property type="entry name" value="LRR_8"/>
    <property type="match status" value="3"/>
</dbReference>
<feature type="region of interest" description="Disordered" evidence="3">
    <location>
        <begin position="660"/>
        <end position="684"/>
    </location>
</feature>
<dbReference type="Gene3D" id="3.80.10.10">
    <property type="entry name" value="Ribonuclease Inhibitor"/>
    <property type="match status" value="2"/>
</dbReference>
<feature type="compositionally biased region" description="Polar residues" evidence="3">
    <location>
        <begin position="65"/>
        <end position="81"/>
    </location>
</feature>
<keyword evidence="4" id="KW-0732">Signal</keyword>
<dbReference type="AlphaFoldDB" id="A0A8D8AL87"/>
<reference evidence="5" key="1">
    <citation type="submission" date="2021-05" db="EMBL/GenBank/DDBJ databases">
        <authorList>
            <person name="Alioto T."/>
            <person name="Alioto T."/>
            <person name="Gomez Garrido J."/>
        </authorList>
    </citation>
    <scope>NUCLEOTIDE SEQUENCE</scope>
</reference>
<dbReference type="InterPro" id="IPR003591">
    <property type="entry name" value="Leu-rich_rpt_typical-subtyp"/>
</dbReference>
<keyword evidence="1" id="KW-0433">Leucine-rich repeat</keyword>
<dbReference type="PANTHER" id="PTHR24366:SF168">
    <property type="entry name" value="GH22922P-RELATED"/>
    <property type="match status" value="1"/>
</dbReference>
<organism evidence="5">
    <name type="scientific">Culex pipiens</name>
    <name type="common">House mosquito</name>
    <dbReference type="NCBI Taxonomy" id="7175"/>
    <lineage>
        <taxon>Eukaryota</taxon>
        <taxon>Metazoa</taxon>
        <taxon>Ecdysozoa</taxon>
        <taxon>Arthropoda</taxon>
        <taxon>Hexapoda</taxon>
        <taxon>Insecta</taxon>
        <taxon>Pterygota</taxon>
        <taxon>Neoptera</taxon>
        <taxon>Endopterygota</taxon>
        <taxon>Diptera</taxon>
        <taxon>Nematocera</taxon>
        <taxon>Culicoidea</taxon>
        <taxon>Culicidae</taxon>
        <taxon>Culicinae</taxon>
        <taxon>Culicini</taxon>
        <taxon>Culex</taxon>
        <taxon>Culex</taxon>
    </lineage>
</organism>
<feature type="region of interest" description="Disordered" evidence="3">
    <location>
        <begin position="24"/>
        <end position="105"/>
    </location>
</feature>
<name>A0A8D8AL87_CULPI</name>
<dbReference type="SMART" id="SM00369">
    <property type="entry name" value="LRR_TYP"/>
    <property type="match status" value="4"/>
</dbReference>
<dbReference type="SMART" id="SM00365">
    <property type="entry name" value="LRR_SD22"/>
    <property type="match status" value="5"/>
</dbReference>
<dbReference type="PRINTS" id="PR00019">
    <property type="entry name" value="LEURICHRPT"/>
</dbReference>
<dbReference type="EMBL" id="HBUE01030478">
    <property type="protein sequence ID" value="CAG6456231.1"/>
    <property type="molecule type" value="Transcribed_RNA"/>
</dbReference>
<sequence>MRHKWLLLMCVGVILVQATLANTEDGSNSQNEPEEGENQAEVSDQQSTQSPSVDEQNADKDFENDSMNPENNSTDTDTATAKPQKETANDEQVHSNRDPKAYKPAVRFSPRQTTTKKPSYICTKSNFNYDCILQDVQLNHNEPNVFGLGWKDNPQKNVTFTNSRLQYLPKRLFEAFPEMELLNAEDLQIEEIEYQAFKYAKKLKTLYLKKNLISNIENFRGVPLLVHLDLSYNRITHIKIDAFAKNRELERLLMNHNHISELPGFQNIDNLEELNLSNNDLQEISDNQFRGNPMLNSLDASYNQLRHFNLNQLNDKPNLSFISVSYNNLESLYIPGQVQKLDARNNSISYINANSCSLQNLYLSNNQITDISALRNCRSMIILNLSHNKLQSIDLIESMPELSNLNVAHNQLFEINFPAKVAHPLQILDLSHNKLSFGPTNKFDQMKTLKLNNNNFIEFKFGGMIKSLNYLQLSNNEWSCEKITQIMQEKREIIYDINETCINSQARLLNGICCKDYKRAFNDRLKEMIQEIFVHENVNKKDQEKCKPTKPAIGVNQPNVQTMHNKIAELDSSTREMFNELETVKSQIAHIEQEIISNTTRQYKLQTVNQSFKQLVETYSGNYGIPKEGLISPSKTLEKVEKYTQDRKRNSENLLARRTNEVEATNARMESKNSEKFTSQSENERLEEVLKNIKTKESKLKKEKQLLEKTWNRNSPSVHG</sequence>
<evidence type="ECO:0000313" key="5">
    <source>
        <dbReference type="EMBL" id="CAG6456231.1"/>
    </source>
</evidence>
<proteinExistence type="predicted"/>
<dbReference type="InterPro" id="IPR032675">
    <property type="entry name" value="LRR_dom_sf"/>
</dbReference>
<dbReference type="SUPFAM" id="SSF52058">
    <property type="entry name" value="L domain-like"/>
    <property type="match status" value="1"/>
</dbReference>
<feature type="compositionally biased region" description="Basic and acidic residues" evidence="3">
    <location>
        <begin position="83"/>
        <end position="101"/>
    </location>
</feature>
<feature type="signal peptide" evidence="4">
    <location>
        <begin position="1"/>
        <end position="21"/>
    </location>
</feature>
<keyword evidence="2" id="KW-0677">Repeat</keyword>
<feature type="compositionally biased region" description="Polar residues" evidence="3">
    <location>
        <begin position="40"/>
        <end position="55"/>
    </location>
</feature>